<evidence type="ECO:0000259" key="15">
    <source>
        <dbReference type="PROSITE" id="PS51352"/>
    </source>
</evidence>
<dbReference type="PANTHER" id="PTHR46107:SF3">
    <property type="entry name" value="THIOREDOXIN DOMAIN-CONTAINING PROTEIN"/>
    <property type="match status" value="1"/>
</dbReference>
<dbReference type="GeneID" id="113205470"/>
<feature type="domain" description="Thioredoxin" evidence="15">
    <location>
        <begin position="7"/>
        <end position="130"/>
    </location>
</feature>
<evidence type="ECO:0000256" key="8">
    <source>
        <dbReference type="ARBA" id="ARBA00022989"/>
    </source>
</evidence>
<dbReference type="GO" id="GO:0015036">
    <property type="term" value="F:disulfide oxidoreductase activity"/>
    <property type="evidence" value="ECO:0007669"/>
    <property type="project" value="TreeGrafter"/>
</dbReference>
<name>A0A6J1S6R5_FRAOC</name>
<evidence type="ECO:0000256" key="11">
    <source>
        <dbReference type="ARBA" id="ARBA00023284"/>
    </source>
</evidence>
<feature type="chain" id="PRO_5026744386" evidence="14">
    <location>
        <begin position="18"/>
        <end position="294"/>
    </location>
</feature>
<evidence type="ECO:0000256" key="4">
    <source>
        <dbReference type="ARBA" id="ARBA00022692"/>
    </source>
</evidence>
<evidence type="ECO:0000256" key="14">
    <source>
        <dbReference type="SAM" id="SignalP"/>
    </source>
</evidence>
<feature type="signal peptide" evidence="14">
    <location>
        <begin position="1"/>
        <end position="17"/>
    </location>
</feature>
<keyword evidence="10" id="KW-1015">Disulfide bond</keyword>
<evidence type="ECO:0000256" key="12">
    <source>
        <dbReference type="SAM" id="MobiDB-lite"/>
    </source>
</evidence>
<dbReference type="AlphaFoldDB" id="A0A6J1S6R5"/>
<reference evidence="17" key="1">
    <citation type="submission" date="2025-08" db="UniProtKB">
        <authorList>
            <consortium name="RefSeq"/>
        </authorList>
    </citation>
    <scope>IDENTIFICATION</scope>
    <source>
        <tissue evidence="17">Whole organism</tissue>
    </source>
</reference>
<dbReference type="InterPro" id="IPR017937">
    <property type="entry name" value="Thioredoxin_CS"/>
</dbReference>
<dbReference type="InterPro" id="IPR052454">
    <property type="entry name" value="TMX_domain-containing"/>
</dbReference>
<keyword evidence="8 13" id="KW-1133">Transmembrane helix</keyword>
<dbReference type="PANTHER" id="PTHR46107">
    <property type="entry name" value="DUMPY: SHORTER THAN WILD-TYPE"/>
    <property type="match status" value="1"/>
</dbReference>
<keyword evidence="11" id="KW-0676">Redox-active center</keyword>
<evidence type="ECO:0000256" key="9">
    <source>
        <dbReference type="ARBA" id="ARBA00023136"/>
    </source>
</evidence>
<evidence type="ECO:0000313" key="17">
    <source>
        <dbReference type="RefSeq" id="XP_026276899.1"/>
    </source>
</evidence>
<evidence type="ECO:0000256" key="7">
    <source>
        <dbReference type="ARBA" id="ARBA00022982"/>
    </source>
</evidence>
<evidence type="ECO:0000256" key="5">
    <source>
        <dbReference type="ARBA" id="ARBA00022729"/>
    </source>
</evidence>
<evidence type="ECO:0000256" key="10">
    <source>
        <dbReference type="ARBA" id="ARBA00023157"/>
    </source>
</evidence>
<feature type="compositionally biased region" description="Basic residues" evidence="12">
    <location>
        <begin position="285"/>
        <end position="294"/>
    </location>
</feature>
<dbReference type="OrthoDB" id="7869097at2759"/>
<dbReference type="Pfam" id="PF00085">
    <property type="entry name" value="Thioredoxin"/>
    <property type="match status" value="1"/>
</dbReference>
<sequence length="294" mass="33133">MGVSLKLFVLLVSLTLALYPSDVWGRGKVINLHEDNWEQMLTDEWMVEFYAPWCPACRALESVWTEFSSWSDDLGIKVAKVDVTTSPGLSGRFIVTALPTIYHVLNGEFRQYHGTRDKDSFMTFIEQKKWETLEPIPSWKSPASFHMGATAYFFKLSQLLRAVHNRLMEDYGLPTWGSYLIFAVATIVLGALLGLIMVCVIDYLYPCKPSGHHTRTVSDVNKEADLLDRGDVDDLVDEECSQSSQDERYSRSQSSSGAEEEEEEDEEEEKEAGSAPSSPGNAGKARQRRARKAD</sequence>
<keyword evidence="6" id="KW-0256">Endoplasmic reticulum</keyword>
<dbReference type="PROSITE" id="PS00194">
    <property type="entry name" value="THIOREDOXIN_1"/>
    <property type="match status" value="1"/>
</dbReference>
<evidence type="ECO:0000256" key="2">
    <source>
        <dbReference type="ARBA" id="ARBA00022448"/>
    </source>
</evidence>
<gene>
    <name evidence="17" type="primary">LOC113205470</name>
</gene>
<feature type="region of interest" description="Disordered" evidence="12">
    <location>
        <begin position="231"/>
        <end position="294"/>
    </location>
</feature>
<dbReference type="GO" id="GO:0005789">
    <property type="term" value="C:endoplasmic reticulum membrane"/>
    <property type="evidence" value="ECO:0007669"/>
    <property type="project" value="UniProtKB-SubCell"/>
</dbReference>
<keyword evidence="4 13" id="KW-0812">Transmembrane</keyword>
<accession>A0A6J1S6R5</accession>
<keyword evidence="7" id="KW-0249">Electron transport</keyword>
<feature type="compositionally biased region" description="Acidic residues" evidence="12">
    <location>
        <begin position="258"/>
        <end position="270"/>
    </location>
</feature>
<feature type="compositionally biased region" description="Low complexity" evidence="12">
    <location>
        <begin position="273"/>
        <end position="284"/>
    </location>
</feature>
<dbReference type="Gene3D" id="3.40.30.10">
    <property type="entry name" value="Glutaredoxin"/>
    <property type="match status" value="1"/>
</dbReference>
<comment type="subcellular location">
    <subcellularLocation>
        <location evidence="1">Endoplasmic reticulum membrane</location>
        <topology evidence="1">Single-pass type I membrane protein</topology>
    </subcellularLocation>
</comment>
<proteinExistence type="predicted"/>
<dbReference type="InterPro" id="IPR013766">
    <property type="entry name" value="Thioredoxin_domain"/>
</dbReference>
<feature type="transmembrane region" description="Helical" evidence="13">
    <location>
        <begin position="176"/>
        <end position="205"/>
    </location>
</feature>
<keyword evidence="9 13" id="KW-0472">Membrane</keyword>
<keyword evidence="3" id="KW-0597">Phosphoprotein</keyword>
<keyword evidence="5 14" id="KW-0732">Signal</keyword>
<evidence type="ECO:0000256" key="13">
    <source>
        <dbReference type="SAM" id="Phobius"/>
    </source>
</evidence>
<protein>
    <submittedName>
        <fullName evidence="17">Thioredoxin-related transmembrane protein 1</fullName>
    </submittedName>
</protein>
<evidence type="ECO:0000313" key="16">
    <source>
        <dbReference type="Proteomes" id="UP000504606"/>
    </source>
</evidence>
<organism evidence="16 17">
    <name type="scientific">Frankliniella occidentalis</name>
    <name type="common">Western flower thrips</name>
    <name type="synonym">Euthrips occidentalis</name>
    <dbReference type="NCBI Taxonomy" id="133901"/>
    <lineage>
        <taxon>Eukaryota</taxon>
        <taxon>Metazoa</taxon>
        <taxon>Ecdysozoa</taxon>
        <taxon>Arthropoda</taxon>
        <taxon>Hexapoda</taxon>
        <taxon>Insecta</taxon>
        <taxon>Pterygota</taxon>
        <taxon>Neoptera</taxon>
        <taxon>Paraneoptera</taxon>
        <taxon>Thysanoptera</taxon>
        <taxon>Terebrantia</taxon>
        <taxon>Thripoidea</taxon>
        <taxon>Thripidae</taxon>
        <taxon>Frankliniella</taxon>
    </lineage>
</organism>
<dbReference type="KEGG" id="foc:113205470"/>
<dbReference type="Proteomes" id="UP000504606">
    <property type="component" value="Unplaced"/>
</dbReference>
<evidence type="ECO:0000256" key="1">
    <source>
        <dbReference type="ARBA" id="ARBA00004115"/>
    </source>
</evidence>
<keyword evidence="16" id="KW-1185">Reference proteome</keyword>
<dbReference type="RefSeq" id="XP_026276899.1">
    <property type="nucleotide sequence ID" value="XM_026421114.2"/>
</dbReference>
<dbReference type="PROSITE" id="PS51352">
    <property type="entry name" value="THIOREDOXIN_2"/>
    <property type="match status" value="1"/>
</dbReference>
<dbReference type="InterPro" id="IPR036249">
    <property type="entry name" value="Thioredoxin-like_sf"/>
</dbReference>
<evidence type="ECO:0000256" key="3">
    <source>
        <dbReference type="ARBA" id="ARBA00022553"/>
    </source>
</evidence>
<keyword evidence="2" id="KW-0813">Transport</keyword>
<evidence type="ECO:0000256" key="6">
    <source>
        <dbReference type="ARBA" id="ARBA00022824"/>
    </source>
</evidence>
<dbReference type="SUPFAM" id="SSF52833">
    <property type="entry name" value="Thioredoxin-like"/>
    <property type="match status" value="1"/>
</dbReference>